<keyword evidence="2" id="KW-1185">Reference proteome</keyword>
<dbReference type="RefSeq" id="XP_005777848.1">
    <property type="nucleotide sequence ID" value="XM_005777791.1"/>
</dbReference>
<dbReference type="InterPro" id="IPR050583">
    <property type="entry name" value="Mycobacterial_A85_antigen"/>
</dbReference>
<dbReference type="EnsemblProtists" id="EOD25419">
    <property type="protein sequence ID" value="EOD25419"/>
    <property type="gene ID" value="EMIHUDRAFT_115528"/>
</dbReference>
<evidence type="ECO:0000313" key="2">
    <source>
        <dbReference type="Proteomes" id="UP000013827"/>
    </source>
</evidence>
<sequence length="351" mass="37551">MYAAAGYSGMPFTVHRGTLKTAQITYEGFSGEVPFTLVLPEAYDPDKEGGHPLLVCLAGPGMPDTMILEPQQVFGFMDPSDLSKSQVSGIMSRAKAANLPLALLCATCAGHPQMAELSNTCGRWSDWTNGSANWETFTVKELLPHVREHFNVGSDNPAEVAITGISSAGQGALRFGLKHPDVFGVVCGLSAAITPTAKAADLYLEHPNDGVLNEDDFHANNAISIASNPAAQQALKEHGTKILIDCGGRDELYPYAGAEMLHRVLADSGIEHEYRLGLHGTHIGSDAWARDMYAVDFAIKHITRHLRGSDPMDAGLSAHMQGVAEGCLEKWGIAKLSHGEAMALVGNKMMK</sequence>
<name>A0A0D3JPI4_EMIH1</name>
<evidence type="ECO:0000313" key="1">
    <source>
        <dbReference type="EnsemblProtists" id="EOD25419"/>
    </source>
</evidence>
<proteinExistence type="predicted"/>
<dbReference type="GO" id="GO:0016747">
    <property type="term" value="F:acyltransferase activity, transferring groups other than amino-acyl groups"/>
    <property type="evidence" value="ECO:0007669"/>
    <property type="project" value="TreeGrafter"/>
</dbReference>
<dbReference type="Pfam" id="PF00756">
    <property type="entry name" value="Esterase"/>
    <property type="match status" value="1"/>
</dbReference>
<dbReference type="PANTHER" id="PTHR48098:SF1">
    <property type="entry name" value="DIACYLGLYCEROL ACYLTRANSFERASE_MYCOLYLTRANSFERASE AG85A"/>
    <property type="match status" value="1"/>
</dbReference>
<protein>
    <recommendedName>
        <fullName evidence="3">Esterase</fullName>
    </recommendedName>
</protein>
<accession>A0A0D3JPI4</accession>
<dbReference type="AlphaFoldDB" id="A0A0D3JPI4"/>
<dbReference type="HOGENOM" id="CLU_935166_0_0_1"/>
<evidence type="ECO:0008006" key="3">
    <source>
        <dbReference type="Google" id="ProtNLM"/>
    </source>
</evidence>
<dbReference type="KEGG" id="ehx:EMIHUDRAFT_115528"/>
<organism evidence="1 2">
    <name type="scientific">Emiliania huxleyi (strain CCMP1516)</name>
    <dbReference type="NCBI Taxonomy" id="280463"/>
    <lineage>
        <taxon>Eukaryota</taxon>
        <taxon>Haptista</taxon>
        <taxon>Haptophyta</taxon>
        <taxon>Prymnesiophyceae</taxon>
        <taxon>Isochrysidales</taxon>
        <taxon>Noelaerhabdaceae</taxon>
        <taxon>Emiliania</taxon>
    </lineage>
</organism>
<reference evidence="2" key="1">
    <citation type="journal article" date="2013" name="Nature">
        <title>Pan genome of the phytoplankton Emiliania underpins its global distribution.</title>
        <authorList>
            <person name="Read B.A."/>
            <person name="Kegel J."/>
            <person name="Klute M.J."/>
            <person name="Kuo A."/>
            <person name="Lefebvre S.C."/>
            <person name="Maumus F."/>
            <person name="Mayer C."/>
            <person name="Miller J."/>
            <person name="Monier A."/>
            <person name="Salamov A."/>
            <person name="Young J."/>
            <person name="Aguilar M."/>
            <person name="Claverie J.M."/>
            <person name="Frickenhaus S."/>
            <person name="Gonzalez K."/>
            <person name="Herman E.K."/>
            <person name="Lin Y.C."/>
            <person name="Napier J."/>
            <person name="Ogata H."/>
            <person name="Sarno A.F."/>
            <person name="Shmutz J."/>
            <person name="Schroeder D."/>
            <person name="de Vargas C."/>
            <person name="Verret F."/>
            <person name="von Dassow P."/>
            <person name="Valentin K."/>
            <person name="Van de Peer Y."/>
            <person name="Wheeler G."/>
            <person name="Dacks J.B."/>
            <person name="Delwiche C.F."/>
            <person name="Dyhrman S.T."/>
            <person name="Glockner G."/>
            <person name="John U."/>
            <person name="Richards T."/>
            <person name="Worden A.Z."/>
            <person name="Zhang X."/>
            <person name="Grigoriev I.V."/>
            <person name="Allen A.E."/>
            <person name="Bidle K."/>
            <person name="Borodovsky M."/>
            <person name="Bowler C."/>
            <person name="Brownlee C."/>
            <person name="Cock J.M."/>
            <person name="Elias M."/>
            <person name="Gladyshev V.N."/>
            <person name="Groth M."/>
            <person name="Guda C."/>
            <person name="Hadaegh A."/>
            <person name="Iglesias-Rodriguez M.D."/>
            <person name="Jenkins J."/>
            <person name="Jones B.M."/>
            <person name="Lawson T."/>
            <person name="Leese F."/>
            <person name="Lindquist E."/>
            <person name="Lobanov A."/>
            <person name="Lomsadze A."/>
            <person name="Malik S.B."/>
            <person name="Marsh M.E."/>
            <person name="Mackinder L."/>
            <person name="Mock T."/>
            <person name="Mueller-Roeber B."/>
            <person name="Pagarete A."/>
            <person name="Parker M."/>
            <person name="Probert I."/>
            <person name="Quesneville H."/>
            <person name="Raines C."/>
            <person name="Rensing S.A."/>
            <person name="Riano-Pachon D.M."/>
            <person name="Richier S."/>
            <person name="Rokitta S."/>
            <person name="Shiraiwa Y."/>
            <person name="Soanes D.M."/>
            <person name="van der Giezen M."/>
            <person name="Wahlund T.M."/>
            <person name="Williams B."/>
            <person name="Wilson W."/>
            <person name="Wolfe G."/>
            <person name="Wurch L.L."/>
        </authorList>
    </citation>
    <scope>NUCLEOTIDE SEQUENCE</scope>
</reference>
<dbReference type="SUPFAM" id="SSF53474">
    <property type="entry name" value="alpha/beta-Hydrolases"/>
    <property type="match status" value="1"/>
</dbReference>
<dbReference type="InterPro" id="IPR029058">
    <property type="entry name" value="AB_hydrolase_fold"/>
</dbReference>
<reference evidence="1" key="2">
    <citation type="submission" date="2024-10" db="UniProtKB">
        <authorList>
            <consortium name="EnsemblProtists"/>
        </authorList>
    </citation>
    <scope>IDENTIFICATION</scope>
</reference>
<dbReference type="Gene3D" id="3.40.50.1820">
    <property type="entry name" value="alpha/beta hydrolase"/>
    <property type="match status" value="1"/>
</dbReference>
<dbReference type="Proteomes" id="UP000013827">
    <property type="component" value="Unassembled WGS sequence"/>
</dbReference>
<dbReference type="InterPro" id="IPR000801">
    <property type="entry name" value="Esterase-like"/>
</dbReference>
<dbReference type="PaxDb" id="2903-EOD25419"/>
<dbReference type="PANTHER" id="PTHR48098">
    <property type="entry name" value="ENTEROCHELIN ESTERASE-RELATED"/>
    <property type="match status" value="1"/>
</dbReference>
<dbReference type="GeneID" id="17270958"/>